<dbReference type="AlphaFoldDB" id="A0A183AWQ2"/>
<dbReference type="SUPFAM" id="SSF52540">
    <property type="entry name" value="P-loop containing nucleoside triphosphate hydrolases"/>
    <property type="match status" value="1"/>
</dbReference>
<proteinExistence type="predicted"/>
<keyword evidence="3" id="KW-1185">Reference proteome</keyword>
<reference evidence="2 3" key="2">
    <citation type="submission" date="2018-11" db="EMBL/GenBank/DDBJ databases">
        <authorList>
            <consortium name="Pathogen Informatics"/>
        </authorList>
    </citation>
    <scope>NUCLEOTIDE SEQUENCE [LARGE SCALE GENOMIC DNA]</scope>
    <source>
        <strain evidence="2 3">Egypt</strain>
    </source>
</reference>
<dbReference type="Gene3D" id="3.40.50.300">
    <property type="entry name" value="P-loop containing nucleotide triphosphate hydrolases"/>
    <property type="match status" value="2"/>
</dbReference>
<dbReference type="Proteomes" id="UP000272942">
    <property type="component" value="Unassembled WGS sequence"/>
</dbReference>
<dbReference type="OrthoDB" id="6436361at2759"/>
<evidence type="ECO:0000313" key="2">
    <source>
        <dbReference type="EMBL" id="VDP88430.1"/>
    </source>
</evidence>
<evidence type="ECO:0000313" key="4">
    <source>
        <dbReference type="WBParaSite" id="ECPE_0001142201-mRNA-1"/>
    </source>
</evidence>
<dbReference type="EMBL" id="UZAN01050749">
    <property type="protein sequence ID" value="VDP88430.1"/>
    <property type="molecule type" value="Genomic_DNA"/>
</dbReference>
<accession>A0A183AWQ2</accession>
<reference evidence="4" key="1">
    <citation type="submission" date="2016-06" db="UniProtKB">
        <authorList>
            <consortium name="WormBaseParasite"/>
        </authorList>
    </citation>
    <scope>IDENTIFICATION</scope>
</reference>
<dbReference type="WBParaSite" id="ECPE_0001142201-mRNA-1">
    <property type="protein sequence ID" value="ECPE_0001142201-mRNA-1"/>
    <property type="gene ID" value="ECPE_0001142201"/>
</dbReference>
<name>A0A183AWQ2_9TREM</name>
<feature type="region of interest" description="Disordered" evidence="1">
    <location>
        <begin position="248"/>
        <end position="268"/>
    </location>
</feature>
<gene>
    <name evidence="2" type="ORF">ECPE_LOCUS11387</name>
</gene>
<organism evidence="4">
    <name type="scientific">Echinostoma caproni</name>
    <dbReference type="NCBI Taxonomy" id="27848"/>
    <lineage>
        <taxon>Eukaryota</taxon>
        <taxon>Metazoa</taxon>
        <taxon>Spiralia</taxon>
        <taxon>Lophotrochozoa</taxon>
        <taxon>Platyhelminthes</taxon>
        <taxon>Trematoda</taxon>
        <taxon>Digenea</taxon>
        <taxon>Plagiorchiida</taxon>
        <taxon>Echinostomata</taxon>
        <taxon>Echinostomatoidea</taxon>
        <taxon>Echinostomatidae</taxon>
        <taxon>Echinostoma</taxon>
    </lineage>
</organism>
<dbReference type="InterPro" id="IPR027417">
    <property type="entry name" value="P-loop_NTPase"/>
</dbReference>
<evidence type="ECO:0000256" key="1">
    <source>
        <dbReference type="SAM" id="MobiDB-lite"/>
    </source>
</evidence>
<sequence length="379" mass="42745">MTGLMYHRPADHLNYLQECLEKIKKQGISGVRWDLFLETQTASPPPATPKKGKEETVSKIVLGTENLSKYDPLPGIDSLRVKIRPNASIICVLAGPGVNKSNYSQGLINHYPTFVHLHMGDLLRNRAKLETQRKSSRWVDSYLKINAGELLPHIGFDRLACVFLIDAAEEFCKYQLKERGQQDEFWKDNTPAAIENRICLFKLQTLPVCKCIDNDGKLRVVDGEIKPEHIARDMLTVCEFVLSGKVTGPTSRPAPGSISERPPDRVSHGMTGCPGQPPVFNIPRIVPQFPDKGRVADLYTCPVILLFEQPIFAVQLLNIRRIPPLKFNFKSTIALMEKCFLIDLGVVPFRRLKSALRKGYRVDSLVRVREPDYGAYPKL</sequence>
<evidence type="ECO:0000313" key="3">
    <source>
        <dbReference type="Proteomes" id="UP000272942"/>
    </source>
</evidence>
<protein>
    <submittedName>
        <fullName evidence="4">Adenylate kinase</fullName>
    </submittedName>
</protein>